<evidence type="ECO:0000256" key="1">
    <source>
        <dbReference type="SAM" id="Phobius"/>
    </source>
</evidence>
<reference evidence="2" key="1">
    <citation type="submission" date="2019-05" db="EMBL/GenBank/DDBJ databases">
        <title>Annotation for the trematode Paragonimus heterotremus.</title>
        <authorList>
            <person name="Choi Y.-J."/>
        </authorList>
    </citation>
    <scope>NUCLEOTIDE SEQUENCE</scope>
    <source>
        <strain evidence="2">LC</strain>
    </source>
</reference>
<name>A0A8J4TM55_9TREM</name>
<evidence type="ECO:0000313" key="3">
    <source>
        <dbReference type="Proteomes" id="UP000748531"/>
    </source>
</evidence>
<dbReference type="AlphaFoldDB" id="A0A8J4TM55"/>
<comment type="caution">
    <text evidence="2">The sequence shown here is derived from an EMBL/GenBank/DDBJ whole genome shotgun (WGS) entry which is preliminary data.</text>
</comment>
<organism evidence="2 3">
    <name type="scientific">Paragonimus heterotremus</name>
    <dbReference type="NCBI Taxonomy" id="100268"/>
    <lineage>
        <taxon>Eukaryota</taxon>
        <taxon>Metazoa</taxon>
        <taxon>Spiralia</taxon>
        <taxon>Lophotrochozoa</taxon>
        <taxon>Platyhelminthes</taxon>
        <taxon>Trematoda</taxon>
        <taxon>Digenea</taxon>
        <taxon>Plagiorchiida</taxon>
        <taxon>Troglotremata</taxon>
        <taxon>Troglotrematidae</taxon>
        <taxon>Paragonimus</taxon>
    </lineage>
</organism>
<sequence>MYYLVFNNAHCYQFCITENLEYPPSCCKHIDVSKPKECPAIFNSKNSNIEHGCSNIISNIVEHLLSPVVYGSLVIPAVEIFLLVVAILVAKHLEKSAEAPAVWNRTYN</sequence>
<dbReference type="OrthoDB" id="6248266at2759"/>
<dbReference type="EMBL" id="LUCH01000483">
    <property type="protein sequence ID" value="KAF5405027.1"/>
    <property type="molecule type" value="Genomic_DNA"/>
</dbReference>
<keyword evidence="1" id="KW-0812">Transmembrane</keyword>
<proteinExistence type="predicted"/>
<dbReference type="Proteomes" id="UP000748531">
    <property type="component" value="Unassembled WGS sequence"/>
</dbReference>
<protein>
    <submittedName>
        <fullName evidence="2">Uncharacterized protein</fullName>
    </submittedName>
</protein>
<accession>A0A8J4TM55</accession>
<keyword evidence="1" id="KW-1133">Transmembrane helix</keyword>
<keyword evidence="1" id="KW-0472">Membrane</keyword>
<keyword evidence="3" id="KW-1185">Reference proteome</keyword>
<gene>
    <name evidence="2" type="ORF">PHET_01385</name>
</gene>
<feature type="transmembrane region" description="Helical" evidence="1">
    <location>
        <begin position="68"/>
        <end position="90"/>
    </location>
</feature>
<evidence type="ECO:0000313" key="2">
    <source>
        <dbReference type="EMBL" id="KAF5405027.1"/>
    </source>
</evidence>